<protein>
    <submittedName>
        <fullName evidence="1">Uncharacterized protein</fullName>
    </submittedName>
</protein>
<sequence>MKLGNKALVTDQYKVAEGFFEKVLEVDPGNFLATRNLATVKIKLNK</sequence>
<accession>A0A382LPI7</accession>
<organism evidence="1">
    <name type="scientific">marine metagenome</name>
    <dbReference type="NCBI Taxonomy" id="408172"/>
    <lineage>
        <taxon>unclassified sequences</taxon>
        <taxon>metagenomes</taxon>
        <taxon>ecological metagenomes</taxon>
    </lineage>
</organism>
<dbReference type="AlphaFoldDB" id="A0A382LPI7"/>
<dbReference type="Gene3D" id="1.25.40.10">
    <property type="entry name" value="Tetratricopeptide repeat domain"/>
    <property type="match status" value="1"/>
</dbReference>
<proteinExistence type="predicted"/>
<evidence type="ECO:0000313" key="1">
    <source>
        <dbReference type="EMBL" id="SVC37167.1"/>
    </source>
</evidence>
<reference evidence="1" key="1">
    <citation type="submission" date="2018-05" db="EMBL/GenBank/DDBJ databases">
        <authorList>
            <person name="Lanie J.A."/>
            <person name="Ng W.-L."/>
            <person name="Kazmierczak K.M."/>
            <person name="Andrzejewski T.M."/>
            <person name="Davidsen T.M."/>
            <person name="Wayne K.J."/>
            <person name="Tettelin H."/>
            <person name="Glass J.I."/>
            <person name="Rusch D."/>
            <person name="Podicherti R."/>
            <person name="Tsui H.-C.T."/>
            <person name="Winkler M.E."/>
        </authorList>
    </citation>
    <scope>NUCLEOTIDE SEQUENCE</scope>
</reference>
<dbReference type="EMBL" id="UINC01087631">
    <property type="protein sequence ID" value="SVC37167.1"/>
    <property type="molecule type" value="Genomic_DNA"/>
</dbReference>
<dbReference type="SUPFAM" id="SSF48452">
    <property type="entry name" value="TPR-like"/>
    <property type="match status" value="1"/>
</dbReference>
<dbReference type="InterPro" id="IPR011990">
    <property type="entry name" value="TPR-like_helical_dom_sf"/>
</dbReference>
<feature type="non-terminal residue" evidence="1">
    <location>
        <position position="46"/>
    </location>
</feature>
<gene>
    <name evidence="1" type="ORF">METZ01_LOCUS290021</name>
</gene>
<name>A0A382LPI7_9ZZZZ</name>